<organism evidence="7 8">
    <name type="scientific">Litorihabitans aurantiacus</name>
    <dbReference type="NCBI Taxonomy" id="1930061"/>
    <lineage>
        <taxon>Bacteria</taxon>
        <taxon>Bacillati</taxon>
        <taxon>Actinomycetota</taxon>
        <taxon>Actinomycetes</taxon>
        <taxon>Micrococcales</taxon>
        <taxon>Beutenbergiaceae</taxon>
        <taxon>Litorihabitans</taxon>
    </lineage>
</organism>
<dbReference type="Gene3D" id="3.90.79.10">
    <property type="entry name" value="Nucleoside Triphosphate Pyrophosphohydrolase"/>
    <property type="match status" value="1"/>
</dbReference>
<dbReference type="PROSITE" id="PS51462">
    <property type="entry name" value="NUDIX"/>
    <property type="match status" value="1"/>
</dbReference>
<dbReference type="GO" id="GO:0016787">
    <property type="term" value="F:hydrolase activity"/>
    <property type="evidence" value="ECO:0007669"/>
    <property type="project" value="UniProtKB-KW"/>
</dbReference>
<dbReference type="PRINTS" id="PR00502">
    <property type="entry name" value="NUDIXFAMILY"/>
</dbReference>
<dbReference type="PANTHER" id="PTHR43046:SF12">
    <property type="entry name" value="GDP-MANNOSE MANNOSYL HYDROLASE"/>
    <property type="match status" value="1"/>
</dbReference>
<evidence type="ECO:0000313" key="7">
    <source>
        <dbReference type="EMBL" id="GMA31384.1"/>
    </source>
</evidence>
<dbReference type="Pfam" id="PF00293">
    <property type="entry name" value="NUDIX"/>
    <property type="match status" value="1"/>
</dbReference>
<dbReference type="PROSITE" id="PS00893">
    <property type="entry name" value="NUDIX_BOX"/>
    <property type="match status" value="1"/>
</dbReference>
<dbReference type="SUPFAM" id="SSF55811">
    <property type="entry name" value="Nudix"/>
    <property type="match status" value="1"/>
</dbReference>
<comment type="similarity">
    <text evidence="2 5">Belongs to the Nudix hydrolase family.</text>
</comment>
<evidence type="ECO:0000256" key="3">
    <source>
        <dbReference type="ARBA" id="ARBA00022801"/>
    </source>
</evidence>
<evidence type="ECO:0000256" key="1">
    <source>
        <dbReference type="ARBA" id="ARBA00001946"/>
    </source>
</evidence>
<reference evidence="7" key="1">
    <citation type="journal article" date="2014" name="Int. J. Syst. Evol. Microbiol.">
        <title>Complete genome sequence of Corynebacterium casei LMG S-19264T (=DSM 44701T), isolated from a smear-ripened cheese.</title>
        <authorList>
            <consortium name="US DOE Joint Genome Institute (JGI-PGF)"/>
            <person name="Walter F."/>
            <person name="Albersmeier A."/>
            <person name="Kalinowski J."/>
            <person name="Ruckert C."/>
        </authorList>
    </citation>
    <scope>NUCLEOTIDE SEQUENCE</scope>
    <source>
        <strain evidence="7">NBRC 112290</strain>
    </source>
</reference>
<keyword evidence="3 5" id="KW-0378">Hydrolase</keyword>
<reference evidence="7" key="2">
    <citation type="submission" date="2023-02" db="EMBL/GenBank/DDBJ databases">
        <authorList>
            <person name="Sun Q."/>
            <person name="Mori K."/>
        </authorList>
    </citation>
    <scope>NUCLEOTIDE SEQUENCE</scope>
    <source>
        <strain evidence="7">NBRC 112290</strain>
    </source>
</reference>
<feature type="domain" description="Nudix hydrolase" evidence="6">
    <location>
        <begin position="1"/>
        <end position="140"/>
    </location>
</feature>
<comment type="caution">
    <text evidence="7">The sequence shown here is derived from an EMBL/GenBank/DDBJ whole genome shotgun (WGS) entry which is preliminary data.</text>
</comment>
<evidence type="ECO:0000256" key="4">
    <source>
        <dbReference type="ARBA" id="ARBA00022842"/>
    </source>
</evidence>
<dbReference type="Proteomes" id="UP001157161">
    <property type="component" value="Unassembled WGS sequence"/>
</dbReference>
<evidence type="ECO:0000256" key="2">
    <source>
        <dbReference type="ARBA" id="ARBA00005582"/>
    </source>
</evidence>
<dbReference type="PANTHER" id="PTHR43046">
    <property type="entry name" value="GDP-MANNOSE MANNOSYL HYDROLASE"/>
    <property type="match status" value="1"/>
</dbReference>
<gene>
    <name evidence="7" type="ORF">GCM10025875_13760</name>
</gene>
<name>A0AA37XDW8_9MICO</name>
<dbReference type="InterPro" id="IPR015797">
    <property type="entry name" value="NUDIX_hydrolase-like_dom_sf"/>
</dbReference>
<dbReference type="EMBL" id="BSUM01000001">
    <property type="protein sequence ID" value="GMA31384.1"/>
    <property type="molecule type" value="Genomic_DNA"/>
</dbReference>
<accession>A0AA37XDW8</accession>
<comment type="cofactor">
    <cofactor evidence="1">
        <name>Mg(2+)</name>
        <dbReference type="ChEBI" id="CHEBI:18420"/>
    </cofactor>
</comment>
<dbReference type="AlphaFoldDB" id="A0AA37XDW8"/>
<dbReference type="CDD" id="cd04685">
    <property type="entry name" value="NUDIX_Hydrolase"/>
    <property type="match status" value="1"/>
</dbReference>
<evidence type="ECO:0000259" key="6">
    <source>
        <dbReference type="PROSITE" id="PS51462"/>
    </source>
</evidence>
<proteinExistence type="inferred from homology"/>
<dbReference type="InterPro" id="IPR020476">
    <property type="entry name" value="Nudix_hydrolase"/>
</dbReference>
<protein>
    <recommendedName>
        <fullName evidence="6">Nudix hydrolase domain-containing protein</fullName>
    </recommendedName>
</protein>
<keyword evidence="4" id="KW-0460">Magnesium</keyword>
<keyword evidence="8" id="KW-1185">Reference proteome</keyword>
<sequence length="162" mass="17771">MLLLDASGRILLVRAHDADDPSRTWWFTVGGGLEPGEGEREAAAREVLEETGLRIAPDDLVGPVARRTAVFDFVARHVRQHEVFFACVLRHEGDEADLDTAGWTAIERSFVDELAWWDPEALRDLDVEVFPAELPDLVAEVVAALPGEGGSWTGAVRDLTPS</sequence>
<evidence type="ECO:0000313" key="8">
    <source>
        <dbReference type="Proteomes" id="UP001157161"/>
    </source>
</evidence>
<dbReference type="InterPro" id="IPR000086">
    <property type="entry name" value="NUDIX_hydrolase_dom"/>
</dbReference>
<evidence type="ECO:0000256" key="5">
    <source>
        <dbReference type="RuleBase" id="RU003476"/>
    </source>
</evidence>
<dbReference type="InterPro" id="IPR020084">
    <property type="entry name" value="NUDIX_hydrolase_CS"/>
</dbReference>